<reference evidence="10 11" key="1">
    <citation type="journal article" date="2024" name="J. Plant Pathol.">
        <title>Sequence and assembly of the genome of Seiridium unicorne, isolate CBS 538.82, causal agent of cypress canker disease.</title>
        <authorList>
            <person name="Scali E."/>
            <person name="Rocca G.D."/>
            <person name="Danti R."/>
            <person name="Garbelotto M."/>
            <person name="Barberini S."/>
            <person name="Baroncelli R."/>
            <person name="Emiliani G."/>
        </authorList>
    </citation>
    <scope>NUCLEOTIDE SEQUENCE [LARGE SCALE GENOMIC DNA]</scope>
    <source>
        <strain evidence="10 11">BM-138-508</strain>
    </source>
</reference>
<comment type="cofactor">
    <cofactor evidence="1">
        <name>Mg(2+)</name>
        <dbReference type="ChEBI" id="CHEBI:18420"/>
    </cofactor>
</comment>
<dbReference type="Gene3D" id="1.20.120.1780">
    <property type="entry name" value="UbiA prenyltransferase"/>
    <property type="match status" value="1"/>
</dbReference>
<evidence type="ECO:0000313" key="10">
    <source>
        <dbReference type="EMBL" id="KAK9423666.1"/>
    </source>
</evidence>
<gene>
    <name evidence="10" type="ORF">SUNI508_13979</name>
</gene>
<keyword evidence="6 9" id="KW-0812">Transmembrane</keyword>
<keyword evidence="7 9" id="KW-1133">Transmembrane helix</keyword>
<keyword evidence="5" id="KW-0808">Transferase</keyword>
<dbReference type="PANTHER" id="PTHR11048:SF28">
    <property type="entry name" value="4-HYDROXYBENZOATE POLYPRENYLTRANSFERASE, MITOCHONDRIAL"/>
    <property type="match status" value="1"/>
</dbReference>
<evidence type="ECO:0000256" key="2">
    <source>
        <dbReference type="ARBA" id="ARBA00004141"/>
    </source>
</evidence>
<comment type="similarity">
    <text evidence="4">Belongs to the UbiA prenyltransferase family.</text>
</comment>
<keyword evidence="8 9" id="KW-0472">Membrane</keyword>
<sequence>MAPAKKSTWSNIKPFIELMRVSNPVGSILVYFPHLIGSLFAACCASSSNEVSITKIISTNSILLLGSALLHATGCSWNDIVDADLDRLVARTKNRPIPRGAISMQQAYLFTAAETVTWLCMLWMLTPRLVVWGIPMIILVGVYPYAKRFTNFPSVFLGCVLAYGLFLGCVSVDVDPLEILLRGSPSTLVAATCLFMTYTLICTSVDMIYAHQDLPDDLKAGIRSMAVTFQGYPKPVLFTFAALQLGLLVYAGRLMEFSDIYMSMAGAGVTLANVWMIWSVDLDSSQECWWWFQYGSMMMGSILSLAMLAEYLRGADAPATIAGLQLHAGYTYLQTLSPRK</sequence>
<feature type="transmembrane region" description="Helical" evidence="9">
    <location>
        <begin position="186"/>
        <end position="211"/>
    </location>
</feature>
<feature type="transmembrane region" description="Helical" evidence="9">
    <location>
        <begin position="231"/>
        <end position="251"/>
    </location>
</feature>
<organism evidence="10 11">
    <name type="scientific">Seiridium unicorne</name>
    <dbReference type="NCBI Taxonomy" id="138068"/>
    <lineage>
        <taxon>Eukaryota</taxon>
        <taxon>Fungi</taxon>
        <taxon>Dikarya</taxon>
        <taxon>Ascomycota</taxon>
        <taxon>Pezizomycotina</taxon>
        <taxon>Sordariomycetes</taxon>
        <taxon>Xylariomycetidae</taxon>
        <taxon>Amphisphaeriales</taxon>
        <taxon>Sporocadaceae</taxon>
        <taxon>Seiridium</taxon>
    </lineage>
</organism>
<comment type="caution">
    <text evidence="10">The sequence shown here is derived from an EMBL/GenBank/DDBJ whole genome shotgun (WGS) entry which is preliminary data.</text>
</comment>
<comment type="subcellular location">
    <subcellularLocation>
        <location evidence="2">Membrane</location>
        <topology evidence="2">Multi-pass membrane protein</topology>
    </subcellularLocation>
</comment>
<evidence type="ECO:0000256" key="4">
    <source>
        <dbReference type="ARBA" id="ARBA00005985"/>
    </source>
</evidence>
<proteinExistence type="inferred from homology"/>
<dbReference type="Gene3D" id="1.10.357.140">
    <property type="entry name" value="UbiA prenyltransferase"/>
    <property type="match status" value="1"/>
</dbReference>
<accession>A0ABR2VA71</accession>
<dbReference type="InterPro" id="IPR039653">
    <property type="entry name" value="Prenyltransferase"/>
</dbReference>
<evidence type="ECO:0000313" key="11">
    <source>
        <dbReference type="Proteomes" id="UP001408356"/>
    </source>
</evidence>
<feature type="transmembrane region" description="Helical" evidence="9">
    <location>
        <begin position="260"/>
        <end position="278"/>
    </location>
</feature>
<keyword evidence="11" id="KW-1185">Reference proteome</keyword>
<evidence type="ECO:0000256" key="1">
    <source>
        <dbReference type="ARBA" id="ARBA00001946"/>
    </source>
</evidence>
<dbReference type="PANTHER" id="PTHR11048">
    <property type="entry name" value="PRENYLTRANSFERASES"/>
    <property type="match status" value="1"/>
</dbReference>
<evidence type="ECO:0000256" key="7">
    <source>
        <dbReference type="ARBA" id="ARBA00022989"/>
    </source>
</evidence>
<comment type="pathway">
    <text evidence="3">Secondary metabolite biosynthesis; terpenoid biosynthesis.</text>
</comment>
<protein>
    <submittedName>
        <fullName evidence="10">Uncharacterized protein</fullName>
    </submittedName>
</protein>
<dbReference type="Pfam" id="PF01040">
    <property type="entry name" value="UbiA"/>
    <property type="match status" value="1"/>
</dbReference>
<feature type="transmembrane region" description="Helical" evidence="9">
    <location>
        <begin position="152"/>
        <end position="174"/>
    </location>
</feature>
<dbReference type="Proteomes" id="UP001408356">
    <property type="component" value="Unassembled WGS sequence"/>
</dbReference>
<dbReference type="InterPro" id="IPR030470">
    <property type="entry name" value="UbiA_prenylTrfase_CS"/>
</dbReference>
<feature type="transmembrane region" description="Helical" evidence="9">
    <location>
        <begin position="290"/>
        <end position="309"/>
    </location>
</feature>
<dbReference type="EMBL" id="JARVKF010000067">
    <property type="protein sequence ID" value="KAK9423666.1"/>
    <property type="molecule type" value="Genomic_DNA"/>
</dbReference>
<dbReference type="InterPro" id="IPR044878">
    <property type="entry name" value="UbiA_sf"/>
</dbReference>
<dbReference type="CDD" id="cd13959">
    <property type="entry name" value="PT_UbiA_COQ2"/>
    <property type="match status" value="1"/>
</dbReference>
<dbReference type="PROSITE" id="PS00943">
    <property type="entry name" value="UBIA"/>
    <property type="match status" value="1"/>
</dbReference>
<evidence type="ECO:0000256" key="3">
    <source>
        <dbReference type="ARBA" id="ARBA00004721"/>
    </source>
</evidence>
<evidence type="ECO:0000256" key="6">
    <source>
        <dbReference type="ARBA" id="ARBA00022692"/>
    </source>
</evidence>
<feature type="transmembrane region" description="Helical" evidence="9">
    <location>
        <begin position="129"/>
        <end position="146"/>
    </location>
</feature>
<evidence type="ECO:0000256" key="5">
    <source>
        <dbReference type="ARBA" id="ARBA00022679"/>
    </source>
</evidence>
<dbReference type="InterPro" id="IPR000537">
    <property type="entry name" value="UbiA_prenyltransferase"/>
</dbReference>
<evidence type="ECO:0000256" key="9">
    <source>
        <dbReference type="SAM" id="Phobius"/>
    </source>
</evidence>
<name>A0ABR2VA71_9PEZI</name>
<evidence type="ECO:0000256" key="8">
    <source>
        <dbReference type="ARBA" id="ARBA00023136"/>
    </source>
</evidence>